<name>A0AAE1I2L6_9NEOP</name>
<sequence length="101" mass="11712">MFFYCSCNLFFYPYIIWSGLIRWAELDEQPSGINQRGASSEKPERTREIKEPHRNIGYIMNLRKTFGRSRSRCQRQKLAKTSLGVAGCLLDLPKGVQTVDH</sequence>
<reference evidence="1" key="2">
    <citation type="journal article" date="2023" name="BMC Genomics">
        <title>Pest status, molecular evolution, and epigenetic factors derived from the genome assembly of Frankliniella fusca, a thysanopteran phytovirus vector.</title>
        <authorList>
            <person name="Catto M.A."/>
            <person name="Labadie P.E."/>
            <person name="Jacobson A.L."/>
            <person name="Kennedy G.G."/>
            <person name="Srinivasan R."/>
            <person name="Hunt B.G."/>
        </authorList>
    </citation>
    <scope>NUCLEOTIDE SEQUENCE</scope>
    <source>
        <strain evidence="1">PL_HMW_Pooled</strain>
    </source>
</reference>
<protein>
    <submittedName>
        <fullName evidence="1">U3 small nucleolar RNA-associated protein 10</fullName>
    </submittedName>
</protein>
<organism evidence="1 2">
    <name type="scientific">Frankliniella fusca</name>
    <dbReference type="NCBI Taxonomy" id="407009"/>
    <lineage>
        <taxon>Eukaryota</taxon>
        <taxon>Metazoa</taxon>
        <taxon>Ecdysozoa</taxon>
        <taxon>Arthropoda</taxon>
        <taxon>Hexapoda</taxon>
        <taxon>Insecta</taxon>
        <taxon>Pterygota</taxon>
        <taxon>Neoptera</taxon>
        <taxon>Paraneoptera</taxon>
        <taxon>Thysanoptera</taxon>
        <taxon>Terebrantia</taxon>
        <taxon>Thripoidea</taxon>
        <taxon>Thripidae</taxon>
        <taxon>Frankliniella</taxon>
    </lineage>
</organism>
<evidence type="ECO:0000313" key="2">
    <source>
        <dbReference type="Proteomes" id="UP001219518"/>
    </source>
</evidence>
<dbReference type="AlphaFoldDB" id="A0AAE1I2L6"/>
<keyword evidence="2" id="KW-1185">Reference proteome</keyword>
<reference evidence="1" key="1">
    <citation type="submission" date="2021-07" db="EMBL/GenBank/DDBJ databases">
        <authorList>
            <person name="Catto M.A."/>
            <person name="Jacobson A."/>
            <person name="Kennedy G."/>
            <person name="Labadie P."/>
            <person name="Hunt B.G."/>
            <person name="Srinivasan R."/>
        </authorList>
    </citation>
    <scope>NUCLEOTIDE SEQUENCE</scope>
    <source>
        <strain evidence="1">PL_HMW_Pooled</strain>
        <tissue evidence="1">Head</tissue>
    </source>
</reference>
<dbReference type="Proteomes" id="UP001219518">
    <property type="component" value="Unassembled WGS sequence"/>
</dbReference>
<evidence type="ECO:0000313" key="1">
    <source>
        <dbReference type="EMBL" id="KAK3931795.1"/>
    </source>
</evidence>
<proteinExistence type="predicted"/>
<comment type="caution">
    <text evidence="1">The sequence shown here is derived from an EMBL/GenBank/DDBJ whole genome shotgun (WGS) entry which is preliminary data.</text>
</comment>
<dbReference type="EMBL" id="JAHWGI010001430">
    <property type="protein sequence ID" value="KAK3931795.1"/>
    <property type="molecule type" value="Genomic_DNA"/>
</dbReference>
<accession>A0AAE1I2L6</accession>
<gene>
    <name evidence="1" type="ORF">KUF71_009014</name>
</gene>